<feature type="compositionally biased region" description="Acidic residues" evidence="5">
    <location>
        <begin position="175"/>
        <end position="193"/>
    </location>
</feature>
<keyword evidence="8" id="KW-1185">Reference proteome</keyword>
<keyword evidence="3" id="KW-0862">Zinc</keyword>
<proteinExistence type="predicted"/>
<protein>
    <submittedName>
        <fullName evidence="7">RNA polymerase-binding transcription factor DksA</fullName>
    </submittedName>
</protein>
<keyword evidence="2" id="KW-0863">Zinc-finger</keyword>
<dbReference type="GO" id="GO:0008270">
    <property type="term" value="F:zinc ion binding"/>
    <property type="evidence" value="ECO:0007669"/>
    <property type="project" value="UniProtKB-KW"/>
</dbReference>
<dbReference type="Gene3D" id="1.20.120.910">
    <property type="entry name" value="DksA, coiled-coil domain"/>
    <property type="match status" value="1"/>
</dbReference>
<evidence type="ECO:0000256" key="4">
    <source>
        <dbReference type="PROSITE-ProRule" id="PRU00510"/>
    </source>
</evidence>
<evidence type="ECO:0000313" key="7">
    <source>
        <dbReference type="EMBL" id="GAT33365.1"/>
    </source>
</evidence>
<feature type="region of interest" description="Disordered" evidence="5">
    <location>
        <begin position="1"/>
        <end position="40"/>
    </location>
</feature>
<feature type="region of interest" description="Disordered" evidence="5">
    <location>
        <begin position="169"/>
        <end position="193"/>
    </location>
</feature>
<evidence type="ECO:0000256" key="2">
    <source>
        <dbReference type="ARBA" id="ARBA00022771"/>
    </source>
</evidence>
<dbReference type="SUPFAM" id="SSF109635">
    <property type="entry name" value="DnaK suppressor protein DksA, alpha-hairpin domain"/>
    <property type="match status" value="1"/>
</dbReference>
<gene>
    <name evidence="7" type="ORF">TSACC_21780</name>
</gene>
<dbReference type="PANTHER" id="PTHR33823:SF4">
    <property type="entry name" value="GENERAL STRESS PROTEIN 16O"/>
    <property type="match status" value="1"/>
</dbReference>
<keyword evidence="1" id="KW-0479">Metal-binding</keyword>
<sequence>MASKQNKSPKAEGTPDEGADAAKKQTAKKESAPAAGSKEAVFLEKQRERLLALKDTLLDSMQGVARDSLRSRAEGSEASAFGMHQADAGSDAYDRDFALSLLSQEQDSLYEIDEALKRIEAGSYGVCEMSGKPIPHARLEALPFTRYTVECQAELEKRNRFQRVRQPVTSLFGLGEDDGGDGEDEDNSTDTKD</sequence>
<dbReference type="STRING" id="690879.TSACC_21780"/>
<dbReference type="RefSeq" id="WP_084400606.1">
    <property type="nucleotide sequence ID" value="NZ_BDCO01000002.1"/>
</dbReference>
<evidence type="ECO:0000256" key="5">
    <source>
        <dbReference type="SAM" id="MobiDB-lite"/>
    </source>
</evidence>
<feature type="compositionally biased region" description="Basic and acidic residues" evidence="5">
    <location>
        <begin position="20"/>
        <end position="31"/>
    </location>
</feature>
<dbReference type="PROSITE" id="PS51128">
    <property type="entry name" value="ZF_DKSA_2"/>
    <property type="match status" value="1"/>
</dbReference>
<dbReference type="InParanoid" id="A0A146G6K6"/>
<dbReference type="OrthoDB" id="9811543at2"/>
<dbReference type="SUPFAM" id="SSF57716">
    <property type="entry name" value="Glucocorticoid receptor-like (DNA-binding domain)"/>
    <property type="match status" value="1"/>
</dbReference>
<reference evidence="8" key="1">
    <citation type="journal article" date="2017" name="Genome Announc.">
        <title>Draft Genome Sequence of Terrimicrobium sacchariphilum NM-5T, a Facultative Anaerobic Soil Bacterium of the Class Spartobacteria.</title>
        <authorList>
            <person name="Qiu Y.L."/>
            <person name="Tourlousse D.M."/>
            <person name="Matsuura N."/>
            <person name="Ohashi A."/>
            <person name="Sekiguchi Y."/>
        </authorList>
    </citation>
    <scope>NUCLEOTIDE SEQUENCE [LARGE SCALE GENOMIC DNA]</scope>
    <source>
        <strain evidence="8">NM-5</strain>
    </source>
</reference>
<dbReference type="InterPro" id="IPR037187">
    <property type="entry name" value="DnaK_N"/>
</dbReference>
<organism evidence="7 8">
    <name type="scientific">Terrimicrobium sacchariphilum</name>
    <dbReference type="NCBI Taxonomy" id="690879"/>
    <lineage>
        <taxon>Bacteria</taxon>
        <taxon>Pseudomonadati</taxon>
        <taxon>Verrucomicrobiota</taxon>
        <taxon>Terrimicrobiia</taxon>
        <taxon>Terrimicrobiales</taxon>
        <taxon>Terrimicrobiaceae</taxon>
        <taxon>Terrimicrobium</taxon>
    </lineage>
</organism>
<dbReference type="InterPro" id="IPR000962">
    <property type="entry name" value="Znf_DskA_TraR"/>
</dbReference>
<dbReference type="PANTHER" id="PTHR33823">
    <property type="entry name" value="RNA POLYMERASE-BINDING TRANSCRIPTION FACTOR DKSA-RELATED"/>
    <property type="match status" value="1"/>
</dbReference>
<name>A0A146G6K6_TERSA</name>
<evidence type="ECO:0000313" key="8">
    <source>
        <dbReference type="Proteomes" id="UP000076023"/>
    </source>
</evidence>
<dbReference type="Pfam" id="PF01258">
    <property type="entry name" value="zf-dskA_traR"/>
    <property type="match status" value="1"/>
</dbReference>
<evidence type="ECO:0000256" key="3">
    <source>
        <dbReference type="ARBA" id="ARBA00022833"/>
    </source>
</evidence>
<comment type="caution">
    <text evidence="7">The sequence shown here is derived from an EMBL/GenBank/DDBJ whole genome shotgun (WGS) entry which is preliminary data.</text>
</comment>
<feature type="zinc finger region" description="dksA C4-type" evidence="4">
    <location>
        <begin position="127"/>
        <end position="151"/>
    </location>
</feature>
<evidence type="ECO:0000259" key="6">
    <source>
        <dbReference type="Pfam" id="PF01258"/>
    </source>
</evidence>
<accession>A0A146G6K6</accession>
<dbReference type="AlphaFoldDB" id="A0A146G6K6"/>
<dbReference type="InterPro" id="IPR020458">
    <property type="entry name" value="Znf_DskA_TraR_CS"/>
</dbReference>
<dbReference type="Proteomes" id="UP000076023">
    <property type="component" value="Unassembled WGS sequence"/>
</dbReference>
<evidence type="ECO:0000256" key="1">
    <source>
        <dbReference type="ARBA" id="ARBA00022723"/>
    </source>
</evidence>
<feature type="domain" description="Zinc finger DksA/TraR C4-type" evidence="6">
    <location>
        <begin position="122"/>
        <end position="157"/>
    </location>
</feature>
<dbReference type="EMBL" id="BDCO01000002">
    <property type="protein sequence ID" value="GAT33365.1"/>
    <property type="molecule type" value="Genomic_DNA"/>
</dbReference>
<dbReference type="PROSITE" id="PS01102">
    <property type="entry name" value="ZF_DKSA_1"/>
    <property type="match status" value="1"/>
</dbReference>